<feature type="domain" description="NADP-dependent oxidoreductase" evidence="7">
    <location>
        <begin position="18"/>
        <end position="254"/>
    </location>
</feature>
<dbReference type="PIRSF" id="PIRSF000097">
    <property type="entry name" value="AKR"/>
    <property type="match status" value="1"/>
</dbReference>
<dbReference type="Proteomes" id="UP000184452">
    <property type="component" value="Unassembled WGS sequence"/>
</dbReference>
<comment type="similarity">
    <text evidence="1">Belongs to the aldo/keto reductase family.</text>
</comment>
<feature type="active site" description="Proton donor" evidence="4">
    <location>
        <position position="48"/>
    </location>
</feature>
<dbReference type="STRING" id="758803.SAMN05421803_13129"/>
<keyword evidence="2" id="KW-0521">NADP</keyword>
<dbReference type="InterPro" id="IPR020471">
    <property type="entry name" value="AKR"/>
</dbReference>
<evidence type="ECO:0000259" key="7">
    <source>
        <dbReference type="Pfam" id="PF00248"/>
    </source>
</evidence>
<dbReference type="GO" id="GO:0016616">
    <property type="term" value="F:oxidoreductase activity, acting on the CH-OH group of donors, NAD or NADP as acceptor"/>
    <property type="evidence" value="ECO:0007669"/>
    <property type="project" value="UniProtKB-ARBA"/>
</dbReference>
<name>A0A1M6V2M6_9ACTN</name>
<accession>A0A1M6V2M6</accession>
<dbReference type="EMBL" id="FQZK01000031">
    <property type="protein sequence ID" value="SHK75700.1"/>
    <property type="molecule type" value="Genomic_DNA"/>
</dbReference>
<protein>
    <submittedName>
        <fullName evidence="8">Aldo/keto reductase</fullName>
    </submittedName>
</protein>
<dbReference type="InterPro" id="IPR036812">
    <property type="entry name" value="NAD(P)_OxRdtase_dom_sf"/>
</dbReference>
<dbReference type="AlphaFoldDB" id="A0A1M6V2M6"/>
<feature type="site" description="Lowers pKa of active site Tyr" evidence="6">
    <location>
        <position position="73"/>
    </location>
</feature>
<evidence type="ECO:0000256" key="3">
    <source>
        <dbReference type="ARBA" id="ARBA00023002"/>
    </source>
</evidence>
<keyword evidence="3" id="KW-0560">Oxidoreductase</keyword>
<reference evidence="8 9" key="1">
    <citation type="submission" date="2016-11" db="EMBL/GenBank/DDBJ databases">
        <authorList>
            <person name="Jaros S."/>
            <person name="Januszkiewicz K."/>
            <person name="Wedrychowicz H."/>
        </authorList>
    </citation>
    <scope>NUCLEOTIDE SEQUENCE [LARGE SCALE GENOMIC DNA]</scope>
    <source>
        <strain evidence="8 9">CGMCC 4.5723</strain>
    </source>
</reference>
<dbReference type="InterPro" id="IPR018170">
    <property type="entry name" value="Aldo/ket_reductase_CS"/>
</dbReference>
<evidence type="ECO:0000256" key="5">
    <source>
        <dbReference type="PIRSR" id="PIRSR000097-2"/>
    </source>
</evidence>
<evidence type="ECO:0000313" key="9">
    <source>
        <dbReference type="Proteomes" id="UP000184452"/>
    </source>
</evidence>
<dbReference type="FunFam" id="3.20.20.100:FF:000015">
    <property type="entry name" value="Oxidoreductase, aldo/keto reductase family"/>
    <property type="match status" value="1"/>
</dbReference>
<feature type="binding site" evidence="5">
    <location>
        <position position="106"/>
    </location>
    <ligand>
        <name>substrate</name>
    </ligand>
</feature>
<sequence>METLTLNNGLRMPVLGIGVNHVPSAEVGPALAHAFEAGYRSVDTANTYLNERAVGRAVRDSGLAREEVFLTTKLWSTDSGYTRARAAIDRTLKRIGTDYLDLLLLHQQYGDYNGAWRAFQEAVAAGKVRSIGVSNFNPRRLADLIGRARTVPAVVQVERHPYFQQRELRAFLEPLGTAVEAWFPLGHGDAGLLAEPLFAELGRKYGKSPVQVILRWHVQDGGIVIPGSTDPDHIRSNAALFDFALTSEEMDRIALMDRNRRFHNLPEFVEGIVFQAMRTDYDRKQR</sequence>
<keyword evidence="9" id="KW-1185">Reference proteome</keyword>
<dbReference type="PANTHER" id="PTHR43827:SF3">
    <property type="entry name" value="NADP-DEPENDENT OXIDOREDUCTASE DOMAIN-CONTAINING PROTEIN"/>
    <property type="match status" value="1"/>
</dbReference>
<organism evidence="8 9">
    <name type="scientific">Nocardiopsis flavescens</name>
    <dbReference type="NCBI Taxonomy" id="758803"/>
    <lineage>
        <taxon>Bacteria</taxon>
        <taxon>Bacillati</taxon>
        <taxon>Actinomycetota</taxon>
        <taxon>Actinomycetes</taxon>
        <taxon>Streptosporangiales</taxon>
        <taxon>Nocardiopsidaceae</taxon>
        <taxon>Nocardiopsis</taxon>
    </lineage>
</organism>
<dbReference type="PROSITE" id="PS00798">
    <property type="entry name" value="ALDOKETO_REDUCTASE_1"/>
    <property type="match status" value="1"/>
</dbReference>
<dbReference type="Pfam" id="PF00248">
    <property type="entry name" value="Aldo_ket_red"/>
    <property type="match status" value="1"/>
</dbReference>
<dbReference type="RefSeq" id="WP_073384001.1">
    <property type="nucleotide sequence ID" value="NZ_FQZK01000031.1"/>
</dbReference>
<evidence type="ECO:0000313" key="8">
    <source>
        <dbReference type="EMBL" id="SHK75700.1"/>
    </source>
</evidence>
<dbReference type="PRINTS" id="PR00069">
    <property type="entry name" value="ALDKETRDTASE"/>
</dbReference>
<evidence type="ECO:0000256" key="4">
    <source>
        <dbReference type="PIRSR" id="PIRSR000097-1"/>
    </source>
</evidence>
<proteinExistence type="inferred from homology"/>
<dbReference type="Gene3D" id="3.20.20.100">
    <property type="entry name" value="NADP-dependent oxidoreductase domain"/>
    <property type="match status" value="1"/>
</dbReference>
<dbReference type="SUPFAM" id="SSF51430">
    <property type="entry name" value="NAD(P)-linked oxidoreductase"/>
    <property type="match status" value="1"/>
</dbReference>
<dbReference type="PROSITE" id="PS00062">
    <property type="entry name" value="ALDOKETO_REDUCTASE_2"/>
    <property type="match status" value="1"/>
</dbReference>
<evidence type="ECO:0000256" key="2">
    <source>
        <dbReference type="ARBA" id="ARBA00022857"/>
    </source>
</evidence>
<gene>
    <name evidence="8" type="ORF">SAMN05421803_13129</name>
</gene>
<dbReference type="InterPro" id="IPR023210">
    <property type="entry name" value="NADP_OxRdtase_dom"/>
</dbReference>
<evidence type="ECO:0000256" key="6">
    <source>
        <dbReference type="PIRSR" id="PIRSR000097-3"/>
    </source>
</evidence>
<dbReference type="PANTHER" id="PTHR43827">
    <property type="entry name" value="2,5-DIKETO-D-GLUCONIC ACID REDUCTASE"/>
    <property type="match status" value="1"/>
</dbReference>
<evidence type="ECO:0000256" key="1">
    <source>
        <dbReference type="ARBA" id="ARBA00007905"/>
    </source>
</evidence>